<sequence length="248" mass="27650">MKNLFKTPILWSFVLTSMIFSCKKSENAVPDNAAIKTSNKITAAVTPVGTVIYTSNGYKLTFTNKDANFDDQERQNFVNTFFTVYPLMVNRFNTSATKNVTFVVDPAYTGVAATSNDITTFSPAWFKSNPADYDVVTHEVMHIVQAYPGGVPGWLTEGLADYSRYKYGVNNANAGWSLPAWSSSQNYTDSYRVTARFFAWLELHVNSSILNNLNTICHNGGYTSNTWVQLTGKTVDQLWAQYSSNPAL</sequence>
<accession>A0A841JIF3</accession>
<reference evidence="1 2" key="1">
    <citation type="submission" date="2020-08" db="EMBL/GenBank/DDBJ databases">
        <title>Genomic Encyclopedia of Type Strains, Phase IV (KMG-V): Genome sequencing to study the core and pangenomes of soil and plant-associated prokaryotes.</title>
        <authorList>
            <person name="Whitman W."/>
        </authorList>
    </citation>
    <scope>NUCLEOTIDE SEQUENCE [LARGE SCALE GENOMIC DNA]</scope>
    <source>
        <strain evidence="1 2">MP601</strain>
    </source>
</reference>
<name>A0A841JIF3_9SPHI</name>
<evidence type="ECO:0000313" key="1">
    <source>
        <dbReference type="EMBL" id="MBB6128215.1"/>
    </source>
</evidence>
<dbReference type="PANTHER" id="PTHR33321:SF12">
    <property type="entry name" value="PLANT BASIC SECRETORY PROTEIN (BSP) FAMILY PROTEIN"/>
    <property type="match status" value="1"/>
</dbReference>
<dbReference type="RefSeq" id="WP_221276020.1">
    <property type="nucleotide sequence ID" value="NZ_JACHCA010000005.1"/>
</dbReference>
<proteinExistence type="predicted"/>
<comment type="caution">
    <text evidence="1">The sequence shown here is derived from an EMBL/GenBank/DDBJ whole genome shotgun (WGS) entry which is preliminary data.</text>
</comment>
<evidence type="ECO:0000313" key="2">
    <source>
        <dbReference type="Proteomes" id="UP000548326"/>
    </source>
</evidence>
<gene>
    <name evidence="1" type="ORF">HDF22_002328</name>
</gene>
<organism evidence="1 2">
    <name type="scientific">Mucilaginibacter lappiensis</name>
    <dbReference type="NCBI Taxonomy" id="354630"/>
    <lineage>
        <taxon>Bacteria</taxon>
        <taxon>Pseudomonadati</taxon>
        <taxon>Bacteroidota</taxon>
        <taxon>Sphingobacteriia</taxon>
        <taxon>Sphingobacteriales</taxon>
        <taxon>Sphingobacteriaceae</taxon>
        <taxon>Mucilaginibacter</taxon>
    </lineage>
</organism>
<dbReference type="AlphaFoldDB" id="A0A841JIF3"/>
<dbReference type="Proteomes" id="UP000548326">
    <property type="component" value="Unassembled WGS sequence"/>
</dbReference>
<evidence type="ECO:0008006" key="3">
    <source>
        <dbReference type="Google" id="ProtNLM"/>
    </source>
</evidence>
<dbReference type="EMBL" id="JACHCA010000005">
    <property type="protein sequence ID" value="MBB6128215.1"/>
    <property type="molecule type" value="Genomic_DNA"/>
</dbReference>
<protein>
    <recommendedName>
        <fullName evidence="3">Peptidase</fullName>
    </recommendedName>
</protein>
<dbReference type="PROSITE" id="PS51257">
    <property type="entry name" value="PROKAR_LIPOPROTEIN"/>
    <property type="match status" value="1"/>
</dbReference>
<dbReference type="InterPro" id="IPR007541">
    <property type="entry name" value="Uncharacterised_BSP"/>
</dbReference>
<dbReference type="Pfam" id="PF04450">
    <property type="entry name" value="BSP"/>
    <property type="match status" value="1"/>
</dbReference>
<dbReference type="PANTHER" id="PTHR33321">
    <property type="match status" value="1"/>
</dbReference>